<organism evidence="11 12">
    <name type="scientific">Anopheles minimus</name>
    <dbReference type="NCBI Taxonomy" id="112268"/>
    <lineage>
        <taxon>Eukaryota</taxon>
        <taxon>Metazoa</taxon>
        <taxon>Ecdysozoa</taxon>
        <taxon>Arthropoda</taxon>
        <taxon>Hexapoda</taxon>
        <taxon>Insecta</taxon>
        <taxon>Pterygota</taxon>
        <taxon>Neoptera</taxon>
        <taxon>Endopterygota</taxon>
        <taxon>Diptera</taxon>
        <taxon>Nematocera</taxon>
        <taxon>Culicoidea</taxon>
        <taxon>Culicidae</taxon>
        <taxon>Anophelinae</taxon>
        <taxon>Anopheles</taxon>
    </lineage>
</organism>
<feature type="domain" description="PH" evidence="8">
    <location>
        <begin position="778"/>
        <end position="880"/>
    </location>
</feature>
<feature type="region of interest" description="Disordered" evidence="7">
    <location>
        <begin position="180"/>
        <end position="229"/>
    </location>
</feature>
<dbReference type="SMART" id="SM00233">
    <property type="entry name" value="PH"/>
    <property type="match status" value="1"/>
</dbReference>
<dbReference type="InterPro" id="IPR008936">
    <property type="entry name" value="Rho_GTPase_activation_prot"/>
</dbReference>
<dbReference type="Pfam" id="PF00168">
    <property type="entry name" value="C2"/>
    <property type="match status" value="2"/>
</dbReference>
<proteinExistence type="predicted"/>
<dbReference type="InterPro" id="IPR023152">
    <property type="entry name" value="RasGAP_CS"/>
</dbReference>
<evidence type="ECO:0000259" key="8">
    <source>
        <dbReference type="PROSITE" id="PS50003"/>
    </source>
</evidence>
<dbReference type="GO" id="GO:0008270">
    <property type="term" value="F:zinc ion binding"/>
    <property type="evidence" value="ECO:0007669"/>
    <property type="project" value="UniProtKB-KW"/>
</dbReference>
<keyword evidence="12" id="KW-1185">Reference proteome</keyword>
<dbReference type="Gene3D" id="2.60.40.150">
    <property type="entry name" value="C2 domain"/>
    <property type="match status" value="2"/>
</dbReference>
<reference evidence="11" key="2">
    <citation type="submission" date="2020-05" db="UniProtKB">
        <authorList>
            <consortium name="EnsemblMetazoa"/>
        </authorList>
    </citation>
    <scope>IDENTIFICATION</scope>
    <source>
        <strain evidence="11">MINIMUS1</strain>
    </source>
</reference>
<dbReference type="Pfam" id="PF00616">
    <property type="entry name" value="RasGAP"/>
    <property type="match status" value="2"/>
</dbReference>
<keyword evidence="5" id="KW-0862">Zinc</keyword>
<evidence type="ECO:0000256" key="5">
    <source>
        <dbReference type="ARBA" id="ARBA00022833"/>
    </source>
</evidence>
<dbReference type="PROSITE" id="PS50003">
    <property type="entry name" value="PH_DOMAIN"/>
    <property type="match status" value="1"/>
</dbReference>
<dbReference type="InterPro" id="IPR000008">
    <property type="entry name" value="C2_dom"/>
</dbReference>
<dbReference type="SMART" id="SM00239">
    <property type="entry name" value="C2"/>
    <property type="match status" value="2"/>
</dbReference>
<dbReference type="VEuPathDB" id="VectorBase:AMIN000143"/>
<evidence type="ECO:0000256" key="3">
    <source>
        <dbReference type="ARBA" id="ARBA00022737"/>
    </source>
</evidence>
<name>A0A182VQ14_9DIPT</name>
<keyword evidence="2" id="KW-0479">Metal-binding</keyword>
<protein>
    <recommendedName>
        <fullName evidence="13">Ras gtpase-activating protein</fullName>
    </recommendedName>
</protein>
<dbReference type="SUPFAM" id="SSF49562">
    <property type="entry name" value="C2 domain (Calcium/lipid-binding domain, CaLB)"/>
    <property type="match status" value="2"/>
</dbReference>
<dbReference type="InterPro" id="IPR011993">
    <property type="entry name" value="PH-like_dom_sf"/>
</dbReference>
<keyword evidence="4 6" id="KW-0863">Zinc-finger</keyword>
<dbReference type="InterPro" id="IPR039360">
    <property type="entry name" value="Ras_GTPase"/>
</dbReference>
<accession>A0A182VQ14</accession>
<evidence type="ECO:0000256" key="6">
    <source>
        <dbReference type="PROSITE-ProRule" id="PRU00432"/>
    </source>
</evidence>
<dbReference type="PANTHER" id="PTHR10194">
    <property type="entry name" value="RAS GTPASE-ACTIVATING PROTEINS"/>
    <property type="match status" value="1"/>
</dbReference>
<feature type="domain" description="Ras-GAP" evidence="10">
    <location>
        <begin position="526"/>
        <end position="720"/>
    </location>
</feature>
<dbReference type="PROSITE" id="PS00509">
    <property type="entry name" value="RAS_GTPASE_ACTIV_1"/>
    <property type="match status" value="1"/>
</dbReference>
<feature type="domain" description="C2" evidence="9">
    <location>
        <begin position="301"/>
        <end position="447"/>
    </location>
</feature>
<keyword evidence="3" id="KW-0677">Repeat</keyword>
<evidence type="ECO:0008006" key="13">
    <source>
        <dbReference type="Google" id="ProtNLM"/>
    </source>
</evidence>
<dbReference type="InterPro" id="IPR001936">
    <property type="entry name" value="RasGAP_dom"/>
</dbReference>
<dbReference type="Pfam" id="PF00779">
    <property type="entry name" value="BTK"/>
    <property type="match status" value="1"/>
</dbReference>
<dbReference type="AlphaFoldDB" id="A0A182VQ14"/>
<feature type="domain" description="C2" evidence="9">
    <location>
        <begin position="1"/>
        <end position="100"/>
    </location>
</feature>
<dbReference type="Gene3D" id="1.10.506.10">
    <property type="entry name" value="GTPase Activation - p120gap, domain 1"/>
    <property type="match status" value="2"/>
</dbReference>
<dbReference type="InterPro" id="IPR001849">
    <property type="entry name" value="PH_domain"/>
</dbReference>
<sequence>EAKSLVGRSSNGGTTSSKENRDVYCTIALDQEEICRTPTIERTLCPFFGEEYQFEIPRPFRYLSVYVWDRDRHLKQDKPYGKIAIRREDLHQYNHKDHWFPLRPVDEDSEVQGMAHLLINIDDGVGNLKQHTGEFEDYRYLTQPATLSWLHQQHQQQQLQQQQQQQQQQLLHQNHLNQHNLHHHHPNVHSTSGASVGGILVGSESKENSGILPYPPTSHSPNPSSNNALMSVQLNSSVTSTNLKLFYPTKGSNAHTLLGGSVEGVGGGGGSQMTPLLKLLDSNHTSPLLLSLYTNGSGNGELGHGHGSGGMLVGGGVSSRITIKLTECVDLARKNGLCDPYAIVVAHYSNKKTITKRTKVRKKTINPSFDETFSFDLCIDACGSDSSKSDSNNMYTVMPLGGADLCEVVISFKHASPGMGDDVFLGEIRVPVRGKQQQNAVQPSAWYFLQPRTSQSRPMRTCATPPGTRLSCDNSLGSLRLKLNYTSDHVFPLATYDQLYNVLIQSIDQKPITASAVHILGEISHNKTEVAQPLVRLFTHTNVIAPMIKALADHEISKLTDPTTIFRGNTLVSKMMDEAMRLSGLHYLHATLRPIVEEIFAEKKPCEIDPSRVKDVSAIEGNLHNLQDYVGKVFEAITKSAVKCPAILCEIFHNLRECAAKYFPQNKEVRYSVVSGFIFLRFFAPAILGPKLFDLTTEPVDEQTTRTLTLISKTIQSMGNLVSSRSAQQPCKEKYTEQLYKKFCTEQHVEAIKHFLEVISTVGATNTGEGPSSILEPVVLKEGMMTKRAQGRKRFGRRNFKQRYFRLTTQSLSYAKAKGKRPICDIPLADILAVERLNERSFKMQNIFQIIKKDQRPLYVQTANCVEEKEWIDLLSKICQSNKARLVNFHPRAYINSAWTCCNESDQYAPGCTPVSSSSPIQMELATALDPARDLQRLHSLIIANINSLEVLDPTTAYEDPMAARKTIKKLNEIATTLEQIHRKYKSMLARDLKYGSRLAPIGDDNYLHMPRSGFTAAVMAAANAVATTGSGTGNGSPVANSSSAIGIASSGCNGGIGSVTPITVTTQHYPDAGLTHFFPHRNLLMRSAEGGDPLQQC</sequence>
<dbReference type="Pfam" id="PF00169">
    <property type="entry name" value="PH"/>
    <property type="match status" value="1"/>
</dbReference>
<dbReference type="Gene3D" id="2.30.29.30">
    <property type="entry name" value="Pleckstrin-homology domain (PH domain)/Phosphotyrosine-binding domain (PTB)"/>
    <property type="match status" value="1"/>
</dbReference>
<dbReference type="CDD" id="cd01244">
    <property type="entry name" value="PH_GAP1-like"/>
    <property type="match status" value="1"/>
</dbReference>
<dbReference type="SMART" id="SM00323">
    <property type="entry name" value="RasGAP"/>
    <property type="match status" value="1"/>
</dbReference>
<dbReference type="GO" id="GO:0005096">
    <property type="term" value="F:GTPase activator activity"/>
    <property type="evidence" value="ECO:0007669"/>
    <property type="project" value="UniProtKB-KW"/>
</dbReference>
<evidence type="ECO:0000259" key="10">
    <source>
        <dbReference type="PROSITE" id="PS50018"/>
    </source>
</evidence>
<evidence type="ECO:0000256" key="4">
    <source>
        <dbReference type="ARBA" id="ARBA00022771"/>
    </source>
</evidence>
<evidence type="ECO:0000256" key="7">
    <source>
        <dbReference type="SAM" id="MobiDB-lite"/>
    </source>
</evidence>
<dbReference type="PROSITE" id="PS50018">
    <property type="entry name" value="RAS_GTPASE_ACTIV_2"/>
    <property type="match status" value="1"/>
</dbReference>
<dbReference type="SUPFAM" id="SSF48350">
    <property type="entry name" value="GTPase activation domain, GAP"/>
    <property type="match status" value="1"/>
</dbReference>
<dbReference type="SMART" id="SM00107">
    <property type="entry name" value="BTK"/>
    <property type="match status" value="1"/>
</dbReference>
<evidence type="ECO:0000256" key="1">
    <source>
        <dbReference type="ARBA" id="ARBA00022468"/>
    </source>
</evidence>
<dbReference type="PROSITE" id="PS50004">
    <property type="entry name" value="C2"/>
    <property type="match status" value="2"/>
</dbReference>
<dbReference type="PANTHER" id="PTHR10194:SF148">
    <property type="entry name" value="GTPASE-ACTIVATING PROTEIN"/>
    <property type="match status" value="1"/>
</dbReference>
<dbReference type="InterPro" id="IPR001562">
    <property type="entry name" value="Znf_Btk_motif"/>
</dbReference>
<dbReference type="STRING" id="112268.A0A182VQ14"/>
<reference evidence="12" key="1">
    <citation type="submission" date="2013-03" db="EMBL/GenBank/DDBJ databases">
        <title>The Genome Sequence of Anopheles minimus MINIMUS1.</title>
        <authorList>
            <consortium name="The Broad Institute Genomics Platform"/>
            <person name="Neafsey D.E."/>
            <person name="Walton C."/>
            <person name="Walker B."/>
            <person name="Young S.K."/>
            <person name="Zeng Q."/>
            <person name="Gargeya S."/>
            <person name="Fitzgerald M."/>
            <person name="Haas B."/>
            <person name="Abouelleil A."/>
            <person name="Allen A.W."/>
            <person name="Alvarado L."/>
            <person name="Arachchi H.M."/>
            <person name="Berlin A.M."/>
            <person name="Chapman S.B."/>
            <person name="Gainer-Dewar J."/>
            <person name="Goldberg J."/>
            <person name="Griggs A."/>
            <person name="Gujja S."/>
            <person name="Hansen M."/>
            <person name="Howarth C."/>
            <person name="Imamovic A."/>
            <person name="Ireland A."/>
            <person name="Larimer J."/>
            <person name="McCowan C."/>
            <person name="Murphy C."/>
            <person name="Pearson M."/>
            <person name="Poon T.W."/>
            <person name="Priest M."/>
            <person name="Roberts A."/>
            <person name="Saif S."/>
            <person name="Shea T."/>
            <person name="Sisk P."/>
            <person name="Sykes S."/>
            <person name="Wortman J."/>
            <person name="Nusbaum C."/>
            <person name="Birren B."/>
        </authorList>
    </citation>
    <scope>NUCLEOTIDE SEQUENCE [LARGE SCALE GENOMIC DNA]</scope>
    <source>
        <strain evidence="12">MINIMUS1</strain>
    </source>
</reference>
<dbReference type="PROSITE" id="PS51113">
    <property type="entry name" value="ZF_BTK"/>
    <property type="match status" value="1"/>
</dbReference>
<keyword evidence="1" id="KW-0343">GTPase activation</keyword>
<dbReference type="SUPFAM" id="SSF50729">
    <property type="entry name" value="PH domain-like"/>
    <property type="match status" value="1"/>
</dbReference>
<evidence type="ECO:0000313" key="12">
    <source>
        <dbReference type="Proteomes" id="UP000075920"/>
    </source>
</evidence>
<dbReference type="CDD" id="cd05128">
    <property type="entry name" value="RasGAP_GAP1_like"/>
    <property type="match status" value="1"/>
</dbReference>
<dbReference type="InterPro" id="IPR035892">
    <property type="entry name" value="C2_domain_sf"/>
</dbReference>
<dbReference type="EnsemblMetazoa" id="AMIN000143-RA">
    <property type="protein sequence ID" value="AMIN000143-PA"/>
    <property type="gene ID" value="AMIN000143"/>
</dbReference>
<dbReference type="Proteomes" id="UP000075920">
    <property type="component" value="Unassembled WGS sequence"/>
</dbReference>
<evidence type="ECO:0000313" key="11">
    <source>
        <dbReference type="EnsemblMetazoa" id="AMIN000143-PA"/>
    </source>
</evidence>
<evidence type="ECO:0000259" key="9">
    <source>
        <dbReference type="PROSITE" id="PS50004"/>
    </source>
</evidence>
<dbReference type="CDD" id="cd04010">
    <property type="entry name" value="C2B_RasA3"/>
    <property type="match status" value="1"/>
</dbReference>
<evidence type="ECO:0000256" key="2">
    <source>
        <dbReference type="ARBA" id="ARBA00022723"/>
    </source>
</evidence>
<dbReference type="GO" id="GO:0035556">
    <property type="term" value="P:intracellular signal transduction"/>
    <property type="evidence" value="ECO:0007669"/>
    <property type="project" value="InterPro"/>
</dbReference>